<proteinExistence type="predicted"/>
<evidence type="ECO:0000313" key="1">
    <source>
        <dbReference type="EMBL" id="SUZ76491.1"/>
    </source>
</evidence>
<accession>A0A381QAY9</accession>
<gene>
    <name evidence="1" type="ORF">METZ01_LOCUS29345</name>
</gene>
<protein>
    <submittedName>
        <fullName evidence="1">Uncharacterized protein</fullName>
    </submittedName>
</protein>
<sequence length="39" mass="4611">MTELSASIDVMNQIFKEQQNLFLKKSSNLNNILIWQQRS</sequence>
<dbReference type="AlphaFoldDB" id="A0A381QAY9"/>
<reference evidence="1" key="1">
    <citation type="submission" date="2018-05" db="EMBL/GenBank/DDBJ databases">
        <authorList>
            <person name="Lanie J.A."/>
            <person name="Ng W.-L."/>
            <person name="Kazmierczak K.M."/>
            <person name="Andrzejewski T.M."/>
            <person name="Davidsen T.M."/>
            <person name="Wayne K.J."/>
            <person name="Tettelin H."/>
            <person name="Glass J.I."/>
            <person name="Rusch D."/>
            <person name="Podicherti R."/>
            <person name="Tsui H.-C.T."/>
            <person name="Winkler M.E."/>
        </authorList>
    </citation>
    <scope>NUCLEOTIDE SEQUENCE</scope>
</reference>
<name>A0A381QAY9_9ZZZZ</name>
<organism evidence="1">
    <name type="scientific">marine metagenome</name>
    <dbReference type="NCBI Taxonomy" id="408172"/>
    <lineage>
        <taxon>unclassified sequences</taxon>
        <taxon>metagenomes</taxon>
        <taxon>ecological metagenomes</taxon>
    </lineage>
</organism>
<dbReference type="EMBL" id="UINC01001280">
    <property type="protein sequence ID" value="SUZ76491.1"/>
    <property type="molecule type" value="Genomic_DNA"/>
</dbReference>